<comment type="caution">
    <text evidence="1">The sequence shown here is derived from an EMBL/GenBank/DDBJ whole genome shotgun (WGS) entry which is preliminary data.</text>
</comment>
<evidence type="ECO:0000313" key="1">
    <source>
        <dbReference type="EMBL" id="NDJ17819.1"/>
    </source>
</evidence>
<keyword evidence="2" id="KW-1185">Reference proteome</keyword>
<gene>
    <name evidence="1" type="ORF">GS601_11025</name>
</gene>
<dbReference type="AlphaFoldDB" id="A0A8J7Z0C4"/>
<name>A0A8J7Z0C4_9CYAN</name>
<dbReference type="Proteomes" id="UP000646053">
    <property type="component" value="Unassembled WGS sequence"/>
</dbReference>
<organism evidence="1 2">
    <name type="scientific">Myxacorys almedinensis A</name>
    <dbReference type="NCBI Taxonomy" id="2690445"/>
    <lineage>
        <taxon>Bacteria</taxon>
        <taxon>Bacillati</taxon>
        <taxon>Cyanobacteriota</taxon>
        <taxon>Cyanophyceae</taxon>
        <taxon>Leptolyngbyales</taxon>
        <taxon>Leptolyngbyaceae</taxon>
        <taxon>Myxacorys</taxon>
        <taxon>Myxacorys almedinensis</taxon>
    </lineage>
</organism>
<proteinExistence type="predicted"/>
<dbReference type="EMBL" id="WVIE01000011">
    <property type="protein sequence ID" value="NDJ17819.1"/>
    <property type="molecule type" value="Genomic_DNA"/>
</dbReference>
<dbReference type="RefSeq" id="WP_162423343.1">
    <property type="nucleotide sequence ID" value="NZ_WVIE01000011.1"/>
</dbReference>
<reference evidence="1" key="1">
    <citation type="submission" date="2019-12" db="EMBL/GenBank/DDBJ databases">
        <title>High-Quality draft genome sequences of three cyanobacteria isolated from the limestone walls of the Old Cathedral of Coimbra.</title>
        <authorList>
            <person name="Tiago I."/>
            <person name="Soares F."/>
            <person name="Portugal A."/>
        </authorList>
    </citation>
    <scope>NUCLEOTIDE SEQUENCE</scope>
    <source>
        <strain evidence="1">A</strain>
    </source>
</reference>
<accession>A0A8J7Z0C4</accession>
<sequence length="46" mass="4927">MEQSQVIGELQKVSVSADQVGELCDRSLHLGIRTKTATLAANSNAR</sequence>
<evidence type="ECO:0000313" key="2">
    <source>
        <dbReference type="Proteomes" id="UP000646053"/>
    </source>
</evidence>
<protein>
    <submittedName>
        <fullName evidence="1">Uncharacterized protein</fullName>
    </submittedName>
</protein>